<dbReference type="InterPro" id="IPR045834">
    <property type="entry name" value="Csd3_N2"/>
</dbReference>
<evidence type="ECO:0000256" key="3">
    <source>
        <dbReference type="ARBA" id="ARBA00022670"/>
    </source>
</evidence>
<evidence type="ECO:0000259" key="11">
    <source>
        <dbReference type="Pfam" id="PF19425"/>
    </source>
</evidence>
<evidence type="ECO:0000256" key="8">
    <source>
        <dbReference type="SAM" id="MobiDB-lite"/>
    </source>
</evidence>
<dbReference type="InterPro" id="IPR016047">
    <property type="entry name" value="M23ase_b-sheet_dom"/>
</dbReference>
<feature type="domain" description="Csd3-like second N-terminal" evidence="11">
    <location>
        <begin position="210"/>
        <end position="327"/>
    </location>
</feature>
<evidence type="ECO:0000313" key="12">
    <source>
        <dbReference type="EMBL" id="WAJ69477.1"/>
    </source>
</evidence>
<feature type="transmembrane region" description="Helical" evidence="9">
    <location>
        <begin position="17"/>
        <end position="34"/>
    </location>
</feature>
<dbReference type="Pfam" id="PF19425">
    <property type="entry name" value="Csd3_N2"/>
    <property type="match status" value="1"/>
</dbReference>
<dbReference type="CDD" id="cd12797">
    <property type="entry name" value="M23_peptidase"/>
    <property type="match status" value="1"/>
</dbReference>
<keyword evidence="5" id="KW-0378">Hydrolase</keyword>
<feature type="domain" description="M23ase beta-sheet core" evidence="10">
    <location>
        <begin position="339"/>
        <end position="433"/>
    </location>
</feature>
<keyword evidence="9" id="KW-0472">Membrane</keyword>
<protein>
    <submittedName>
        <fullName evidence="12">Peptidoglycan DD-metalloendopeptidase family protein</fullName>
    </submittedName>
</protein>
<dbReference type="SUPFAM" id="SSF51261">
    <property type="entry name" value="Duplicated hybrid motif"/>
    <property type="match status" value="1"/>
</dbReference>
<dbReference type="PANTHER" id="PTHR21666:SF288">
    <property type="entry name" value="CELL DIVISION PROTEIN YTFB"/>
    <property type="match status" value="1"/>
</dbReference>
<feature type="region of interest" description="Disordered" evidence="8">
    <location>
        <begin position="65"/>
        <end position="89"/>
    </location>
</feature>
<dbReference type="InterPro" id="IPR050570">
    <property type="entry name" value="Cell_wall_metabolism_enzyme"/>
</dbReference>
<dbReference type="RefSeq" id="WP_268073718.1">
    <property type="nucleotide sequence ID" value="NZ_CP109965.1"/>
</dbReference>
<reference evidence="12" key="1">
    <citation type="submission" date="2022-10" db="EMBL/GenBank/DDBJ databases">
        <title>Catenovulum adriacola sp. nov. isolated in the Harbour of Susak.</title>
        <authorList>
            <person name="Schoch T."/>
            <person name="Reich S.J."/>
            <person name="Stoeferle S."/>
            <person name="Flaiz M."/>
            <person name="Kazda M."/>
            <person name="Riedel C.U."/>
            <person name="Duerre P."/>
        </authorList>
    </citation>
    <scope>NUCLEOTIDE SEQUENCE</scope>
    <source>
        <strain evidence="12">TS8</strain>
    </source>
</reference>
<keyword evidence="7" id="KW-0482">Metalloprotease</keyword>
<evidence type="ECO:0000256" key="5">
    <source>
        <dbReference type="ARBA" id="ARBA00022801"/>
    </source>
</evidence>
<evidence type="ECO:0000256" key="6">
    <source>
        <dbReference type="ARBA" id="ARBA00022833"/>
    </source>
</evidence>
<dbReference type="InterPro" id="IPR011055">
    <property type="entry name" value="Dup_hybrid_motif"/>
</dbReference>
<sequence length="485" mass="53911">MQVVARFWRDFPTLHKVYIISIIVILFGTVFFPSENATASRQNEPASSRLTPGVRYNLDLEQVNAPQSEQSQNTQDAQPEQASKKTTLTDKQAIAESVKVIDDVSEQAQIQAQPELKWRDIKVLRNDSLAKIFERNGLSAKTVWEVSQSGDAAKTLIRKLMPGQVIQLGYHNDEFVQLVYPLSKTNLIEIHKTDKGFSAQEIEKQVDVKQSFAAAEITSNFWNAGLHAGLTNRQIMNLANVFGWDVDFALDIRKGDSFAVVFEELYVEGEYVGTGDILAAEFINQGANFSAVRHTDGTYYTPEGRSMRKAFLRAPVNFKYISSSFNPRRLHPVTGRVSPHRGIDYAARTGTPVVSAGDGRVIKSGYSRLNGNYVFIEHGKTYVTKYLHLNKRLVKTGQRIKQNQKIGTVGATGRVTGPHLHYEFLVNGVHRNPKTVSLPKALPIDPAEKAAFSKTASQMIAMLQTNKRTLLAANVKSADAAVSTQ</sequence>
<keyword evidence="6" id="KW-0862">Zinc</keyword>
<organism evidence="12 13">
    <name type="scientific">Catenovulum adriaticum</name>
    <dbReference type="NCBI Taxonomy" id="2984846"/>
    <lineage>
        <taxon>Bacteria</taxon>
        <taxon>Pseudomonadati</taxon>
        <taxon>Pseudomonadota</taxon>
        <taxon>Gammaproteobacteria</taxon>
        <taxon>Alteromonadales</taxon>
        <taxon>Alteromonadaceae</taxon>
        <taxon>Catenovulum</taxon>
    </lineage>
</organism>
<evidence type="ECO:0000256" key="1">
    <source>
        <dbReference type="ARBA" id="ARBA00001947"/>
    </source>
</evidence>
<dbReference type="EMBL" id="CP109965">
    <property type="protein sequence ID" value="WAJ69477.1"/>
    <property type="molecule type" value="Genomic_DNA"/>
</dbReference>
<evidence type="ECO:0000313" key="13">
    <source>
        <dbReference type="Proteomes" id="UP001163726"/>
    </source>
</evidence>
<dbReference type="Gene3D" id="3.10.450.350">
    <property type="match status" value="2"/>
</dbReference>
<evidence type="ECO:0000259" key="10">
    <source>
        <dbReference type="Pfam" id="PF01551"/>
    </source>
</evidence>
<keyword evidence="3" id="KW-0645">Protease</keyword>
<keyword evidence="4" id="KW-0479">Metal-binding</keyword>
<evidence type="ECO:0000256" key="2">
    <source>
        <dbReference type="ARBA" id="ARBA00004196"/>
    </source>
</evidence>
<accession>A0ABY7AL69</accession>
<proteinExistence type="predicted"/>
<dbReference type="PANTHER" id="PTHR21666">
    <property type="entry name" value="PEPTIDASE-RELATED"/>
    <property type="match status" value="1"/>
</dbReference>
<evidence type="ECO:0000256" key="9">
    <source>
        <dbReference type="SAM" id="Phobius"/>
    </source>
</evidence>
<dbReference type="Gene3D" id="2.70.70.10">
    <property type="entry name" value="Glucose Permease (Domain IIA)"/>
    <property type="match status" value="1"/>
</dbReference>
<keyword evidence="13" id="KW-1185">Reference proteome</keyword>
<dbReference type="Proteomes" id="UP001163726">
    <property type="component" value="Chromosome"/>
</dbReference>
<evidence type="ECO:0000256" key="4">
    <source>
        <dbReference type="ARBA" id="ARBA00022723"/>
    </source>
</evidence>
<dbReference type="Pfam" id="PF01551">
    <property type="entry name" value="Peptidase_M23"/>
    <property type="match status" value="1"/>
</dbReference>
<gene>
    <name evidence="12" type="ORF">OLW01_09850</name>
</gene>
<evidence type="ECO:0000256" key="7">
    <source>
        <dbReference type="ARBA" id="ARBA00023049"/>
    </source>
</evidence>
<comment type="cofactor">
    <cofactor evidence="1">
        <name>Zn(2+)</name>
        <dbReference type="ChEBI" id="CHEBI:29105"/>
    </cofactor>
</comment>
<keyword evidence="9" id="KW-0812">Transmembrane</keyword>
<name>A0ABY7AL69_9ALTE</name>
<comment type="subcellular location">
    <subcellularLocation>
        <location evidence="2">Cell envelope</location>
    </subcellularLocation>
</comment>
<keyword evidence="9" id="KW-1133">Transmembrane helix</keyword>